<dbReference type="PANTHER" id="PTHR11576:SF2">
    <property type="entry name" value="ZONA PELLUCIDA SPERM-BINDING PROTEIN 3"/>
    <property type="match status" value="1"/>
</dbReference>
<evidence type="ECO:0000313" key="1">
    <source>
        <dbReference type="EMBL" id="KAJ8260941.1"/>
    </source>
</evidence>
<dbReference type="OrthoDB" id="8880842at2759"/>
<keyword evidence="2" id="KW-1185">Reference proteome</keyword>
<dbReference type="GO" id="GO:0031012">
    <property type="term" value="C:extracellular matrix"/>
    <property type="evidence" value="ECO:0007669"/>
    <property type="project" value="TreeGrafter"/>
</dbReference>
<proteinExistence type="predicted"/>
<organism evidence="1 2">
    <name type="scientific">Conger conger</name>
    <name type="common">Conger eel</name>
    <name type="synonym">Muraena conger</name>
    <dbReference type="NCBI Taxonomy" id="82655"/>
    <lineage>
        <taxon>Eukaryota</taxon>
        <taxon>Metazoa</taxon>
        <taxon>Chordata</taxon>
        <taxon>Craniata</taxon>
        <taxon>Vertebrata</taxon>
        <taxon>Euteleostomi</taxon>
        <taxon>Actinopterygii</taxon>
        <taxon>Neopterygii</taxon>
        <taxon>Teleostei</taxon>
        <taxon>Anguilliformes</taxon>
        <taxon>Congridae</taxon>
        <taxon>Conger</taxon>
    </lineage>
</organism>
<reference evidence="1" key="1">
    <citation type="journal article" date="2023" name="Science">
        <title>Genome structures resolve the early diversification of teleost fishes.</title>
        <authorList>
            <person name="Parey E."/>
            <person name="Louis A."/>
            <person name="Montfort J."/>
            <person name="Bouchez O."/>
            <person name="Roques C."/>
            <person name="Iampietro C."/>
            <person name="Lluch J."/>
            <person name="Castinel A."/>
            <person name="Donnadieu C."/>
            <person name="Desvignes T."/>
            <person name="Floi Bucao C."/>
            <person name="Jouanno E."/>
            <person name="Wen M."/>
            <person name="Mejri S."/>
            <person name="Dirks R."/>
            <person name="Jansen H."/>
            <person name="Henkel C."/>
            <person name="Chen W.J."/>
            <person name="Zahm M."/>
            <person name="Cabau C."/>
            <person name="Klopp C."/>
            <person name="Thompson A.W."/>
            <person name="Robinson-Rechavi M."/>
            <person name="Braasch I."/>
            <person name="Lecointre G."/>
            <person name="Bobe J."/>
            <person name="Postlethwait J.H."/>
            <person name="Berthelot C."/>
            <person name="Roest Crollius H."/>
            <person name="Guiguen Y."/>
        </authorList>
    </citation>
    <scope>NUCLEOTIDE SEQUENCE</scope>
    <source>
        <strain evidence="1">Concon-B</strain>
    </source>
</reference>
<protein>
    <submittedName>
        <fullName evidence="1">Uncharacterized protein</fullName>
    </submittedName>
</protein>
<sequence length="69" mass="7717">MTEDSLVYTFTLNYQPQALGGTPIIRTSSAVVGIQCHYMKLPNVSSNALKPTRIPHHSTLNLSIYLHLY</sequence>
<dbReference type="Gene3D" id="2.60.40.3210">
    <property type="entry name" value="Zona pellucida, ZP-N domain"/>
    <property type="match status" value="1"/>
</dbReference>
<dbReference type="GO" id="GO:2000344">
    <property type="term" value="P:positive regulation of acrosome reaction"/>
    <property type="evidence" value="ECO:0007669"/>
    <property type="project" value="TreeGrafter"/>
</dbReference>
<dbReference type="GO" id="GO:0035803">
    <property type="term" value="P:egg coat formation"/>
    <property type="evidence" value="ECO:0007669"/>
    <property type="project" value="TreeGrafter"/>
</dbReference>
<dbReference type="AlphaFoldDB" id="A0A9Q1D753"/>
<name>A0A9Q1D753_CONCO</name>
<dbReference type="Proteomes" id="UP001152803">
    <property type="component" value="Unassembled WGS sequence"/>
</dbReference>
<evidence type="ECO:0000313" key="2">
    <source>
        <dbReference type="Proteomes" id="UP001152803"/>
    </source>
</evidence>
<gene>
    <name evidence="1" type="ORF">COCON_G00166640</name>
</gene>
<dbReference type="EMBL" id="JAFJMO010000012">
    <property type="protein sequence ID" value="KAJ8260941.1"/>
    <property type="molecule type" value="Genomic_DNA"/>
</dbReference>
<dbReference type="PANTHER" id="PTHR11576">
    <property type="entry name" value="ZONA PELLUCIDA SPERM-BINDING PROTEIN 3"/>
    <property type="match status" value="1"/>
</dbReference>
<accession>A0A9Q1D753</accession>
<dbReference type="GO" id="GO:0032190">
    <property type="term" value="F:acrosin binding"/>
    <property type="evidence" value="ECO:0007669"/>
    <property type="project" value="TreeGrafter"/>
</dbReference>
<dbReference type="GO" id="GO:0007339">
    <property type="term" value="P:binding of sperm to zona pellucida"/>
    <property type="evidence" value="ECO:0007669"/>
    <property type="project" value="TreeGrafter"/>
</dbReference>
<comment type="caution">
    <text evidence="1">The sequence shown here is derived from an EMBL/GenBank/DDBJ whole genome shotgun (WGS) entry which is preliminary data.</text>
</comment>